<comment type="caution">
    <text evidence="1">The sequence shown here is derived from an EMBL/GenBank/DDBJ whole genome shotgun (WGS) entry which is preliminary data.</text>
</comment>
<accession>A0A1Q6A6N1</accession>
<keyword evidence="2" id="KW-1185">Reference proteome</keyword>
<dbReference type="EMBL" id="MPPL01000001">
    <property type="protein sequence ID" value="OKS89678.1"/>
    <property type="molecule type" value="Genomic_DNA"/>
</dbReference>
<proteinExistence type="predicted"/>
<dbReference type="Proteomes" id="UP000186720">
    <property type="component" value="Unassembled WGS sequence"/>
</dbReference>
<reference evidence="1 2" key="1">
    <citation type="submission" date="2016-11" db="EMBL/GenBank/DDBJ databases">
        <title>Whole Genome Sequencing of Mucilaginibacter polytrichastri RG4-7(T) isolated from the moss sample.</title>
        <authorList>
            <person name="Li Y."/>
        </authorList>
    </citation>
    <scope>NUCLEOTIDE SEQUENCE [LARGE SCALE GENOMIC DNA]</scope>
    <source>
        <strain evidence="1 2">RG4-7</strain>
    </source>
</reference>
<gene>
    <name evidence="1" type="ORF">RG47T_5163</name>
</gene>
<dbReference type="AlphaFoldDB" id="A0A1Q6A6N1"/>
<sequence>MTINRLPDLSWNAEDIQKKYFTIEIVQRLGALIELKKPILFLPAIH</sequence>
<evidence type="ECO:0000313" key="1">
    <source>
        <dbReference type="EMBL" id="OKS89678.1"/>
    </source>
</evidence>
<evidence type="ECO:0000313" key="2">
    <source>
        <dbReference type="Proteomes" id="UP000186720"/>
    </source>
</evidence>
<organism evidence="1 2">
    <name type="scientific">Mucilaginibacter polytrichastri</name>
    <dbReference type="NCBI Taxonomy" id="1302689"/>
    <lineage>
        <taxon>Bacteria</taxon>
        <taxon>Pseudomonadati</taxon>
        <taxon>Bacteroidota</taxon>
        <taxon>Sphingobacteriia</taxon>
        <taxon>Sphingobacteriales</taxon>
        <taxon>Sphingobacteriaceae</taxon>
        <taxon>Mucilaginibacter</taxon>
    </lineage>
</organism>
<protein>
    <submittedName>
        <fullName evidence="1">Uncharacterized protein</fullName>
    </submittedName>
</protein>
<dbReference type="STRING" id="1302689.RG47T_5163"/>
<name>A0A1Q6A6N1_9SPHI</name>